<evidence type="ECO:0000256" key="6">
    <source>
        <dbReference type="ARBA" id="ARBA00022777"/>
    </source>
</evidence>
<proteinExistence type="predicted"/>
<dbReference type="Proteomes" id="UP000578449">
    <property type="component" value="Unassembled WGS sequence"/>
</dbReference>
<dbReference type="GO" id="GO:0005524">
    <property type="term" value="F:ATP binding"/>
    <property type="evidence" value="ECO:0007669"/>
    <property type="project" value="UniProtKB-KW"/>
</dbReference>
<dbReference type="EC" id="2.7.13.3" evidence="2"/>
<keyword evidence="11" id="KW-1185">Reference proteome</keyword>
<reference evidence="10 11" key="1">
    <citation type="submission" date="2020-08" db="EMBL/GenBank/DDBJ databases">
        <title>Genomic Encyclopedia of Type Strains, Phase IV (KMG-IV): sequencing the most valuable type-strain genomes for metagenomic binning, comparative biology and taxonomic classification.</title>
        <authorList>
            <person name="Goeker M."/>
        </authorList>
    </citation>
    <scope>NUCLEOTIDE SEQUENCE [LARGE SCALE GENOMIC DNA]</scope>
    <source>
        <strain evidence="10 11">DSM 45615</strain>
    </source>
</reference>
<name>A0A840P4B1_9ACTN</name>
<keyword evidence="7" id="KW-0067">ATP-binding</keyword>
<keyword evidence="5" id="KW-0547">Nucleotide-binding</keyword>
<accession>A0A840P4B1</accession>
<evidence type="ECO:0000256" key="5">
    <source>
        <dbReference type="ARBA" id="ARBA00022741"/>
    </source>
</evidence>
<dbReference type="SMART" id="SM00387">
    <property type="entry name" value="HATPase_c"/>
    <property type="match status" value="1"/>
</dbReference>
<feature type="domain" description="Histidine kinase/HSP90-like ATPase" evidence="9">
    <location>
        <begin position="153"/>
        <end position="243"/>
    </location>
</feature>
<dbReference type="Pfam" id="PF07730">
    <property type="entry name" value="HisKA_3"/>
    <property type="match status" value="1"/>
</dbReference>
<dbReference type="InterPro" id="IPR003594">
    <property type="entry name" value="HATPase_dom"/>
</dbReference>
<dbReference type="GO" id="GO:0000155">
    <property type="term" value="F:phosphorelay sensor kinase activity"/>
    <property type="evidence" value="ECO:0007669"/>
    <property type="project" value="InterPro"/>
</dbReference>
<dbReference type="PANTHER" id="PTHR24421">
    <property type="entry name" value="NITRATE/NITRITE SENSOR PROTEIN NARX-RELATED"/>
    <property type="match status" value="1"/>
</dbReference>
<dbReference type="InterPro" id="IPR050482">
    <property type="entry name" value="Sensor_HK_TwoCompSys"/>
</dbReference>
<keyword evidence="3" id="KW-0597">Phosphoprotein</keyword>
<dbReference type="SUPFAM" id="SSF55874">
    <property type="entry name" value="ATPase domain of HSP90 chaperone/DNA topoisomerase II/histidine kinase"/>
    <property type="match status" value="1"/>
</dbReference>
<dbReference type="InterPro" id="IPR011712">
    <property type="entry name" value="Sig_transdc_His_kin_sub3_dim/P"/>
</dbReference>
<evidence type="ECO:0000313" key="10">
    <source>
        <dbReference type="EMBL" id="MBB5134508.1"/>
    </source>
</evidence>
<evidence type="ECO:0000259" key="9">
    <source>
        <dbReference type="SMART" id="SM00387"/>
    </source>
</evidence>
<evidence type="ECO:0000256" key="7">
    <source>
        <dbReference type="ARBA" id="ARBA00022840"/>
    </source>
</evidence>
<evidence type="ECO:0000256" key="3">
    <source>
        <dbReference type="ARBA" id="ARBA00022553"/>
    </source>
</evidence>
<comment type="caution">
    <text evidence="10">The sequence shown here is derived from an EMBL/GenBank/DDBJ whole genome shotgun (WGS) entry which is preliminary data.</text>
</comment>
<protein>
    <recommendedName>
        <fullName evidence="2">histidine kinase</fullName>
        <ecNumber evidence="2">2.7.13.3</ecNumber>
    </recommendedName>
</protein>
<keyword evidence="6 10" id="KW-0418">Kinase</keyword>
<dbReference type="Pfam" id="PF02518">
    <property type="entry name" value="HATPase_c"/>
    <property type="match status" value="1"/>
</dbReference>
<dbReference type="InterPro" id="IPR036890">
    <property type="entry name" value="HATPase_C_sf"/>
</dbReference>
<dbReference type="GO" id="GO:0016020">
    <property type="term" value="C:membrane"/>
    <property type="evidence" value="ECO:0007669"/>
    <property type="project" value="InterPro"/>
</dbReference>
<evidence type="ECO:0000256" key="4">
    <source>
        <dbReference type="ARBA" id="ARBA00022679"/>
    </source>
</evidence>
<keyword evidence="8" id="KW-0902">Two-component regulatory system</keyword>
<dbReference type="Gene3D" id="1.20.5.1930">
    <property type="match status" value="1"/>
</dbReference>
<evidence type="ECO:0000313" key="11">
    <source>
        <dbReference type="Proteomes" id="UP000578449"/>
    </source>
</evidence>
<dbReference type="EMBL" id="JACHGN010000008">
    <property type="protein sequence ID" value="MBB5134508.1"/>
    <property type="molecule type" value="Genomic_DNA"/>
</dbReference>
<keyword evidence="4" id="KW-0808">Transferase</keyword>
<dbReference type="CDD" id="cd16917">
    <property type="entry name" value="HATPase_UhpB-NarQ-NarX-like"/>
    <property type="match status" value="1"/>
</dbReference>
<comment type="catalytic activity">
    <reaction evidence="1">
        <text>ATP + protein L-histidine = ADP + protein N-phospho-L-histidine.</text>
        <dbReference type="EC" id="2.7.13.3"/>
    </reaction>
</comment>
<organism evidence="10 11">
    <name type="scientific">Thermocatellispora tengchongensis</name>
    <dbReference type="NCBI Taxonomy" id="1073253"/>
    <lineage>
        <taxon>Bacteria</taxon>
        <taxon>Bacillati</taxon>
        <taxon>Actinomycetota</taxon>
        <taxon>Actinomycetes</taxon>
        <taxon>Streptosporangiales</taxon>
        <taxon>Streptosporangiaceae</taxon>
        <taxon>Thermocatellispora</taxon>
    </lineage>
</organism>
<evidence type="ECO:0000256" key="8">
    <source>
        <dbReference type="ARBA" id="ARBA00023012"/>
    </source>
</evidence>
<sequence>MLVLALVGVRPLARGHARLTRALLGSSAVEQLAERVEVLAQTRAGALDAHGAELARIERDLHDGTQARLVAIAVRLGIVKQELAGDQGSVARLIREAHDGAEAAMRELRAIIRTMYPPVLTDLGLAGAIHALAAQSPVPTRIELGELGTPPAAVEAAAYFAISEALANVARHSQAGAATVSVWQSDGWLRAIITDDGCGGADRSRGSGLTGIQQRVAALDGTVHIDSPPGGPTSITVELPCGS</sequence>
<evidence type="ECO:0000256" key="1">
    <source>
        <dbReference type="ARBA" id="ARBA00000085"/>
    </source>
</evidence>
<dbReference type="RefSeq" id="WP_185051400.1">
    <property type="nucleotide sequence ID" value="NZ_BAABIX010000007.1"/>
</dbReference>
<dbReference type="PANTHER" id="PTHR24421:SF10">
    <property type="entry name" value="NITRATE_NITRITE SENSOR PROTEIN NARQ"/>
    <property type="match status" value="1"/>
</dbReference>
<dbReference type="Gene3D" id="3.30.565.10">
    <property type="entry name" value="Histidine kinase-like ATPase, C-terminal domain"/>
    <property type="match status" value="1"/>
</dbReference>
<dbReference type="GO" id="GO:0046983">
    <property type="term" value="F:protein dimerization activity"/>
    <property type="evidence" value="ECO:0007669"/>
    <property type="project" value="InterPro"/>
</dbReference>
<gene>
    <name evidence="10" type="ORF">HNP84_004240</name>
</gene>
<dbReference type="AlphaFoldDB" id="A0A840P4B1"/>
<evidence type="ECO:0000256" key="2">
    <source>
        <dbReference type="ARBA" id="ARBA00012438"/>
    </source>
</evidence>